<dbReference type="InterPro" id="IPR008278">
    <property type="entry name" value="4-PPantetheinyl_Trfase_dom"/>
</dbReference>
<dbReference type="InterPro" id="IPR037143">
    <property type="entry name" value="4-PPantetheinyl_Trfase_dom_sf"/>
</dbReference>
<dbReference type="EMBL" id="BKZW01000004">
    <property type="protein sequence ID" value="GER91670.1"/>
    <property type="molecule type" value="Genomic_DNA"/>
</dbReference>
<sequence>MALNRELGVDVEHMRYLADADQIADNFFSLYERKMLRSLLPENVRTEAFFCCWTRKEAYVKALGNGLSQPLDQFDVTLLPGEEAELLAVQGKPEEMQRWRLHNVVLPPVYARHYKAALVVESSAANTDSLIELWQWQAEGE</sequence>
<accession>A0A5J4KYR5</accession>
<dbReference type="InterPro" id="IPR050559">
    <property type="entry name" value="P-Pant_transferase_sf"/>
</dbReference>
<comment type="similarity">
    <text evidence="1">Belongs to the P-Pant transferase superfamily. Gsp/Sfp/HetI/AcpT family.</text>
</comment>
<keyword evidence="2" id="KW-0808">Transferase</keyword>
<reference evidence="4 5" key="1">
    <citation type="submission" date="2019-10" db="EMBL/GenBank/DDBJ databases">
        <title>Dictyobacter vulcani sp. nov., within the class Ktedonobacteria, isolated from soil of volcanic Mt. Zao.</title>
        <authorList>
            <person name="Zheng Y."/>
            <person name="Wang C.M."/>
            <person name="Sakai Y."/>
            <person name="Abe K."/>
            <person name="Yokota A."/>
            <person name="Yabe S."/>
        </authorList>
    </citation>
    <scope>NUCLEOTIDE SEQUENCE [LARGE SCALE GENOMIC DNA]</scope>
    <source>
        <strain evidence="4 5">W12</strain>
    </source>
</reference>
<proteinExistence type="inferred from homology"/>
<evidence type="ECO:0000256" key="1">
    <source>
        <dbReference type="ARBA" id="ARBA00010990"/>
    </source>
</evidence>
<dbReference type="Pfam" id="PF01648">
    <property type="entry name" value="ACPS"/>
    <property type="match status" value="1"/>
</dbReference>
<name>A0A5J4KYR5_9CHLR</name>
<evidence type="ECO:0000313" key="4">
    <source>
        <dbReference type="EMBL" id="GER91670.1"/>
    </source>
</evidence>
<dbReference type="GO" id="GO:0008897">
    <property type="term" value="F:holo-[acyl-carrier-protein] synthase activity"/>
    <property type="evidence" value="ECO:0007669"/>
    <property type="project" value="InterPro"/>
</dbReference>
<dbReference type="GO" id="GO:0005829">
    <property type="term" value="C:cytosol"/>
    <property type="evidence" value="ECO:0007669"/>
    <property type="project" value="TreeGrafter"/>
</dbReference>
<keyword evidence="5" id="KW-1185">Reference proteome</keyword>
<evidence type="ECO:0000259" key="3">
    <source>
        <dbReference type="Pfam" id="PF01648"/>
    </source>
</evidence>
<dbReference type="Proteomes" id="UP000326912">
    <property type="component" value="Unassembled WGS sequence"/>
</dbReference>
<dbReference type="AlphaFoldDB" id="A0A5J4KYR5"/>
<dbReference type="GO" id="GO:0000287">
    <property type="term" value="F:magnesium ion binding"/>
    <property type="evidence" value="ECO:0007669"/>
    <property type="project" value="InterPro"/>
</dbReference>
<protein>
    <recommendedName>
        <fullName evidence="3">4'-phosphopantetheinyl transferase domain-containing protein</fullName>
    </recommendedName>
</protein>
<evidence type="ECO:0000313" key="5">
    <source>
        <dbReference type="Proteomes" id="UP000326912"/>
    </source>
</evidence>
<feature type="domain" description="4'-phosphopantetheinyl transferase" evidence="3">
    <location>
        <begin position="7"/>
        <end position="103"/>
    </location>
</feature>
<dbReference type="Gene3D" id="3.90.470.20">
    <property type="entry name" value="4'-phosphopantetheinyl transferase domain"/>
    <property type="match status" value="1"/>
</dbReference>
<dbReference type="GO" id="GO:0019878">
    <property type="term" value="P:lysine biosynthetic process via aminoadipic acid"/>
    <property type="evidence" value="ECO:0007669"/>
    <property type="project" value="TreeGrafter"/>
</dbReference>
<dbReference type="SUPFAM" id="SSF56214">
    <property type="entry name" value="4'-phosphopantetheinyl transferase"/>
    <property type="match status" value="1"/>
</dbReference>
<dbReference type="PANTHER" id="PTHR12215:SF10">
    <property type="entry name" value="L-AMINOADIPATE-SEMIALDEHYDE DEHYDROGENASE-PHOSPHOPANTETHEINYL TRANSFERASE"/>
    <property type="match status" value="1"/>
</dbReference>
<comment type="caution">
    <text evidence="4">The sequence shown here is derived from an EMBL/GenBank/DDBJ whole genome shotgun (WGS) entry which is preliminary data.</text>
</comment>
<dbReference type="PANTHER" id="PTHR12215">
    <property type="entry name" value="PHOSPHOPANTETHEINE TRANSFERASE"/>
    <property type="match status" value="1"/>
</dbReference>
<gene>
    <name evidence="4" type="ORF">KDW_58320</name>
</gene>
<organism evidence="4 5">
    <name type="scientific">Dictyobacter vulcani</name>
    <dbReference type="NCBI Taxonomy" id="2607529"/>
    <lineage>
        <taxon>Bacteria</taxon>
        <taxon>Bacillati</taxon>
        <taxon>Chloroflexota</taxon>
        <taxon>Ktedonobacteria</taxon>
        <taxon>Ktedonobacterales</taxon>
        <taxon>Dictyobacteraceae</taxon>
        <taxon>Dictyobacter</taxon>
    </lineage>
</organism>
<evidence type="ECO:0000256" key="2">
    <source>
        <dbReference type="ARBA" id="ARBA00022679"/>
    </source>
</evidence>